<evidence type="ECO:0000313" key="2">
    <source>
        <dbReference type="EMBL" id="PCG65748.1"/>
    </source>
</evidence>
<sequence length="159" mass="17247">MTAVNQHKTLHSIIAGRFCAQWTVVSRTNTFKTSLRKNPASEREDPHSGTGQRSSLRNVLARRLAGRPSAPYLGIGFTGRHGPSLPASGQDASGPWLLAIYLNRIGQGELPSGHPLRSPRWNTREHSLRGVSSWLNPAATLVAAIRDDLSPLPPAIFNA</sequence>
<organism evidence="2">
    <name type="scientific">Heliothis virescens</name>
    <name type="common">Tobacco budworm moth</name>
    <dbReference type="NCBI Taxonomy" id="7102"/>
    <lineage>
        <taxon>Eukaryota</taxon>
        <taxon>Metazoa</taxon>
        <taxon>Ecdysozoa</taxon>
        <taxon>Arthropoda</taxon>
        <taxon>Hexapoda</taxon>
        <taxon>Insecta</taxon>
        <taxon>Pterygota</taxon>
        <taxon>Neoptera</taxon>
        <taxon>Endopterygota</taxon>
        <taxon>Lepidoptera</taxon>
        <taxon>Glossata</taxon>
        <taxon>Ditrysia</taxon>
        <taxon>Noctuoidea</taxon>
        <taxon>Noctuidae</taxon>
        <taxon>Heliothinae</taxon>
        <taxon>Heliothis</taxon>
    </lineage>
</organism>
<proteinExistence type="predicted"/>
<comment type="caution">
    <text evidence="2">The sequence shown here is derived from an EMBL/GenBank/DDBJ whole genome shotgun (WGS) entry which is preliminary data.</text>
</comment>
<dbReference type="EMBL" id="NWSH01003862">
    <property type="protein sequence ID" value="PCG65748.1"/>
    <property type="molecule type" value="Genomic_DNA"/>
</dbReference>
<protein>
    <submittedName>
        <fullName evidence="2">Uncharacterized protein</fullName>
    </submittedName>
</protein>
<name>A0A2A4J238_HELVI</name>
<dbReference type="AlphaFoldDB" id="A0A2A4J238"/>
<reference evidence="2" key="1">
    <citation type="submission" date="2017-09" db="EMBL/GenBank/DDBJ databases">
        <title>Contemporary evolution of a Lepidopteran species, Heliothis virescens, in response to modern agricultural practices.</title>
        <authorList>
            <person name="Fritz M.L."/>
            <person name="Deyonke A.M."/>
            <person name="Papanicolaou A."/>
            <person name="Micinski S."/>
            <person name="Westbrook J."/>
            <person name="Gould F."/>
        </authorList>
    </citation>
    <scope>NUCLEOTIDE SEQUENCE [LARGE SCALE GENOMIC DNA]</scope>
    <source>
        <strain evidence="2">HvINT-</strain>
        <tissue evidence="2">Whole body</tissue>
    </source>
</reference>
<gene>
    <name evidence="2" type="ORF">B5V51_8734</name>
</gene>
<evidence type="ECO:0000256" key="1">
    <source>
        <dbReference type="SAM" id="MobiDB-lite"/>
    </source>
</evidence>
<accession>A0A2A4J238</accession>
<feature type="region of interest" description="Disordered" evidence="1">
    <location>
        <begin position="34"/>
        <end position="56"/>
    </location>
</feature>